<evidence type="ECO:0000256" key="2">
    <source>
        <dbReference type="ARBA" id="ARBA00023054"/>
    </source>
</evidence>
<dbReference type="GO" id="GO:0048786">
    <property type="term" value="C:presynaptic active zone"/>
    <property type="evidence" value="ECO:0007669"/>
    <property type="project" value="TreeGrafter"/>
</dbReference>
<dbReference type="GeneTree" id="ENSGT01050000244951"/>
<keyword evidence="1" id="KW-0677">Repeat</keyword>
<dbReference type="Gene3D" id="1.10.150.50">
    <property type="entry name" value="Transcription Factor, Ets-1"/>
    <property type="match status" value="2"/>
</dbReference>
<dbReference type="Proteomes" id="UP000694388">
    <property type="component" value="Unplaced"/>
</dbReference>
<evidence type="ECO:0000259" key="3">
    <source>
        <dbReference type="SMART" id="SM00454"/>
    </source>
</evidence>
<sequence>MLHYMTVDDLLLLKVTSQLHHVSIKRAIQVLRSHGFRPDCFVRPNTQCDVSRWSNARVMAWMRSIDLAEYAANLRGSGVHGALMVLEPRFTVETLASMLSIAPSKSLLRRHLSLNFCLLVGRAAQQHKREMSESSNYMPLIPTERTVKPRLDYELFSNPAGFASYFKC</sequence>
<dbReference type="GO" id="GO:0007528">
    <property type="term" value="P:neuromuscular junction development"/>
    <property type="evidence" value="ECO:0007669"/>
    <property type="project" value="TreeGrafter"/>
</dbReference>
<dbReference type="InterPro" id="IPR001660">
    <property type="entry name" value="SAM"/>
</dbReference>
<keyword evidence="5" id="KW-1185">Reference proteome</keyword>
<dbReference type="FunFam" id="1.10.150.50:FF:000007">
    <property type="entry name" value="Liprin-beta-1 isoform 1"/>
    <property type="match status" value="1"/>
</dbReference>
<name>A0A8C4N4P5_EPTBU</name>
<dbReference type="Pfam" id="PF07647">
    <property type="entry name" value="SAM_2"/>
    <property type="match status" value="1"/>
</dbReference>
<dbReference type="AlphaFoldDB" id="A0A8C4N4P5"/>
<dbReference type="PANTHER" id="PTHR12587">
    <property type="entry name" value="LAR INTERACTING PROTEIN LIP -RELATED PROTEIN"/>
    <property type="match status" value="1"/>
</dbReference>
<evidence type="ECO:0000313" key="5">
    <source>
        <dbReference type="Proteomes" id="UP000694388"/>
    </source>
</evidence>
<protein>
    <recommendedName>
        <fullName evidence="3">SAM domain-containing protein</fullName>
    </recommendedName>
</protein>
<dbReference type="Ensembl" id="ENSEBUT00000002709.1">
    <property type="protein sequence ID" value="ENSEBUP00000002356.1"/>
    <property type="gene ID" value="ENSEBUG00000001804.1"/>
</dbReference>
<keyword evidence="2" id="KW-0175">Coiled coil</keyword>
<organism evidence="4 5">
    <name type="scientific">Eptatretus burgeri</name>
    <name type="common">Inshore hagfish</name>
    <dbReference type="NCBI Taxonomy" id="7764"/>
    <lineage>
        <taxon>Eukaryota</taxon>
        <taxon>Metazoa</taxon>
        <taxon>Chordata</taxon>
        <taxon>Craniata</taxon>
        <taxon>Vertebrata</taxon>
        <taxon>Cyclostomata</taxon>
        <taxon>Myxini</taxon>
        <taxon>Myxiniformes</taxon>
        <taxon>Myxinidae</taxon>
        <taxon>Eptatretinae</taxon>
        <taxon>Eptatretus</taxon>
    </lineage>
</organism>
<evidence type="ECO:0000256" key="1">
    <source>
        <dbReference type="ARBA" id="ARBA00022737"/>
    </source>
</evidence>
<reference evidence="4" key="1">
    <citation type="submission" date="2025-08" db="UniProtKB">
        <authorList>
            <consortium name="Ensembl"/>
        </authorList>
    </citation>
    <scope>IDENTIFICATION</scope>
</reference>
<proteinExistence type="predicted"/>
<feature type="domain" description="SAM" evidence="3">
    <location>
        <begin position="50"/>
        <end position="122"/>
    </location>
</feature>
<dbReference type="SUPFAM" id="SSF47769">
    <property type="entry name" value="SAM/Pointed domain"/>
    <property type="match status" value="1"/>
</dbReference>
<reference evidence="4" key="2">
    <citation type="submission" date="2025-09" db="UniProtKB">
        <authorList>
            <consortium name="Ensembl"/>
        </authorList>
    </citation>
    <scope>IDENTIFICATION</scope>
</reference>
<accession>A0A8C4N4P5</accession>
<dbReference type="PANTHER" id="PTHR12587:SF14">
    <property type="entry name" value="AT31531P"/>
    <property type="match status" value="1"/>
</dbReference>
<dbReference type="InterPro" id="IPR013761">
    <property type="entry name" value="SAM/pointed_sf"/>
</dbReference>
<dbReference type="SMART" id="SM00454">
    <property type="entry name" value="SAM"/>
    <property type="match status" value="1"/>
</dbReference>
<evidence type="ECO:0000313" key="4">
    <source>
        <dbReference type="Ensembl" id="ENSEBUP00000002356.1"/>
    </source>
</evidence>
<dbReference type="InterPro" id="IPR029515">
    <property type="entry name" value="Liprin"/>
</dbReference>